<reference evidence="6" key="2">
    <citation type="submission" date="2025-08" db="UniProtKB">
        <authorList>
            <consortium name="Ensembl"/>
        </authorList>
    </citation>
    <scope>IDENTIFICATION</scope>
</reference>
<dbReference type="Gene3D" id="1.20.58.60">
    <property type="match status" value="2"/>
</dbReference>
<feature type="region of interest" description="Disordered" evidence="5">
    <location>
        <begin position="424"/>
        <end position="512"/>
    </location>
</feature>
<feature type="compositionally biased region" description="Low complexity" evidence="5">
    <location>
        <begin position="650"/>
        <end position="663"/>
    </location>
</feature>
<evidence type="ECO:0000256" key="5">
    <source>
        <dbReference type="SAM" id="MobiDB-lite"/>
    </source>
</evidence>
<feature type="region of interest" description="Disordered" evidence="5">
    <location>
        <begin position="224"/>
        <end position="251"/>
    </location>
</feature>
<evidence type="ECO:0000256" key="2">
    <source>
        <dbReference type="ARBA" id="ARBA00022553"/>
    </source>
</evidence>
<sequence>LFTMNTAVSPMACEAVSPMITSVTPTLESSPKEEEEERDPALRYQNKKPPPLHTGADWKVVLHLPEIETWLRSTTERVRDLTYSVHQDSVNKHVDVHLVQLKDICEDISDHVEQIHALLETEFSLKLLSYSVNIIVDIRSVQLLWHQLRVSVLVLKERLLQGLQDSNGNYTRQTDILQAFSQDHDQARLDALTEVDDCGQLTIKCSQDYFSLDCGITAYELSDYSPSEDQEGTRGPGQGQDPRCSYPGLERDFPDLIQSVDLLTITVKQNQNQGVVPEQEEVEPGTSIERLKDTPLCSRGEDNNPAPGPTMHCGTPQSESTPLSKRPLQGSVSNEVSPTQPSLPKKPMYLEGETETSLSLRRSTLPSSLQFQADLSRSTPSLLDPPDRSKFWLELDAVYPSNASQSYNSLHAMNDRNLQASRQSEAGGYQRPGGPAGAHIPLQRSSSEAGQGCHFPQDLSPISIPSGTGECNRDMDDPQTVRDTDSPLLSPMREPSDHESHDEASSEDSSPLTKAADWIIQRQGPKLHHQALAESSPNLSEERWFGSDEFLALPAQLKKTEMLAMKLETLAKALPQRHGHQGHHESIQDVDDWELTERPFRVGMGRFSPTSSSDMAPSLDESLESGPLSDLLSEDEAWSSEESRMRDNNRGWSSGETRGSSTGSRRRDSNRLPLQPTTATMAPHIETQCKPLIQQLLDDIQHHDNHPDIWGKIEGFVSKLDEFICWLREALETTENWTPPKAEMDSLKLYLETHLSFKLNVDSHCSLKDCVLEEGRQLLEVIISHKSGLRDMLQMTVHQWQELQRQIRRQHSWMLRTLDAIKAHILATEAEASQEAETTGPLASPKVNCHREAQRDALDQLSLKLKSQQYCTGTNRRTGREYTQMSKNYSLQEFESDFQELWDWLMDMDSVVTDSYKLMMSEEQQQHLYKGNSVEMSMWHPKKTHLLGWAESLRRSGAQLPPDFDERVIAMTQKWDQLQKILGESVGSTSPSQDPRSALSPHTSSLLGRLEGRIKDLKVWLRDTELFIFNSCLRQEAAQDLQASTQLQHFKSLCLEVRGRRKGVSSVLRLCQRLQEQQSGSDSDQQALQLQLLTVNLERRWEAIVMQVLQWQTRLRRALGTDQVRPQTCLAWHHLVQIPLRY</sequence>
<feature type="region of interest" description="Disordered" evidence="5">
    <location>
        <begin position="273"/>
        <end position="360"/>
    </location>
</feature>
<protein>
    <submittedName>
        <fullName evidence="6">A kinase (PRKA) anchor protein 6</fullName>
    </submittedName>
</protein>
<comment type="subcellular location">
    <subcellularLocation>
        <location evidence="1">Endomembrane system</location>
    </subcellularLocation>
</comment>
<dbReference type="GO" id="GO:0051018">
    <property type="term" value="F:protein kinase A binding"/>
    <property type="evidence" value="ECO:0007669"/>
    <property type="project" value="TreeGrafter"/>
</dbReference>
<dbReference type="GO" id="GO:0044325">
    <property type="term" value="F:transmembrane transporter binding"/>
    <property type="evidence" value="ECO:0007669"/>
    <property type="project" value="TreeGrafter"/>
</dbReference>
<evidence type="ECO:0000313" key="6">
    <source>
        <dbReference type="Ensembl" id="ENSHHUP00000043012.1"/>
    </source>
</evidence>
<evidence type="ECO:0000313" key="7">
    <source>
        <dbReference type="Proteomes" id="UP000314982"/>
    </source>
</evidence>
<dbReference type="AlphaFoldDB" id="A0A4W5MX67"/>
<dbReference type="PANTHER" id="PTHR14514">
    <property type="entry name" value="PKA ANCHORING PROTEIN"/>
    <property type="match status" value="1"/>
</dbReference>
<dbReference type="Ensembl" id="ENSHHUT00000044632.1">
    <property type="protein sequence ID" value="ENSHHUP00000043012.1"/>
    <property type="gene ID" value="ENSHHUG00000026450.1"/>
</dbReference>
<dbReference type="STRING" id="62062.ENSHHUP00000043012"/>
<dbReference type="SMART" id="SM00150">
    <property type="entry name" value="SPEC"/>
    <property type="match status" value="4"/>
</dbReference>
<dbReference type="GeneTree" id="ENSGT00810000125473"/>
<feature type="region of interest" description="Disordered" evidence="5">
    <location>
        <begin position="604"/>
        <end position="677"/>
    </location>
</feature>
<evidence type="ECO:0000256" key="4">
    <source>
        <dbReference type="ARBA" id="ARBA00023136"/>
    </source>
</evidence>
<reference evidence="7" key="1">
    <citation type="submission" date="2018-06" db="EMBL/GenBank/DDBJ databases">
        <title>Genome assembly of Danube salmon.</title>
        <authorList>
            <person name="Macqueen D.J."/>
            <person name="Gundappa M.K."/>
        </authorList>
    </citation>
    <scope>NUCLEOTIDE SEQUENCE [LARGE SCALE GENOMIC DNA]</scope>
</reference>
<accession>A0A4W5MX67</accession>
<evidence type="ECO:0000256" key="1">
    <source>
        <dbReference type="ARBA" id="ARBA00004308"/>
    </source>
</evidence>
<feature type="compositionally biased region" description="Polar residues" evidence="5">
    <location>
        <begin position="20"/>
        <end position="29"/>
    </location>
</feature>
<feature type="compositionally biased region" description="Basic and acidic residues" evidence="5">
    <location>
        <begin position="494"/>
        <end position="504"/>
    </location>
</feature>
<dbReference type="InterPro" id="IPR018159">
    <property type="entry name" value="Spectrin/alpha-actinin"/>
</dbReference>
<proteinExistence type="predicted"/>
<reference evidence="6" key="3">
    <citation type="submission" date="2025-09" db="UniProtKB">
        <authorList>
            <consortium name="Ensembl"/>
        </authorList>
    </citation>
    <scope>IDENTIFICATION</scope>
</reference>
<feature type="compositionally biased region" description="Polar residues" evidence="5">
    <location>
        <begin position="330"/>
        <end position="342"/>
    </location>
</feature>
<feature type="compositionally biased region" description="Basic and acidic residues" evidence="5">
    <location>
        <begin position="471"/>
        <end position="485"/>
    </location>
</feature>
<evidence type="ECO:0000256" key="3">
    <source>
        <dbReference type="ARBA" id="ARBA00022737"/>
    </source>
</evidence>
<dbReference type="GO" id="GO:0048471">
    <property type="term" value="C:perinuclear region of cytoplasm"/>
    <property type="evidence" value="ECO:0007669"/>
    <property type="project" value="TreeGrafter"/>
</dbReference>
<name>A0A4W5MX67_9TELE</name>
<feature type="region of interest" description="Disordered" evidence="5">
    <location>
        <begin position="20"/>
        <end position="50"/>
    </location>
</feature>
<dbReference type="PANTHER" id="PTHR14514:SF2">
    <property type="entry name" value="A-KINASE ANCHOR PROTEIN 6"/>
    <property type="match status" value="1"/>
</dbReference>
<keyword evidence="2" id="KW-0597">Phosphoprotein</keyword>
<dbReference type="SUPFAM" id="SSF46966">
    <property type="entry name" value="Spectrin repeat"/>
    <property type="match status" value="3"/>
</dbReference>
<organism evidence="6 7">
    <name type="scientific">Hucho hucho</name>
    <name type="common">huchen</name>
    <dbReference type="NCBI Taxonomy" id="62062"/>
    <lineage>
        <taxon>Eukaryota</taxon>
        <taxon>Metazoa</taxon>
        <taxon>Chordata</taxon>
        <taxon>Craniata</taxon>
        <taxon>Vertebrata</taxon>
        <taxon>Euteleostomi</taxon>
        <taxon>Actinopterygii</taxon>
        <taxon>Neopterygii</taxon>
        <taxon>Teleostei</taxon>
        <taxon>Protacanthopterygii</taxon>
        <taxon>Salmoniformes</taxon>
        <taxon>Salmonidae</taxon>
        <taxon>Salmoninae</taxon>
        <taxon>Hucho</taxon>
    </lineage>
</organism>
<dbReference type="Proteomes" id="UP000314982">
    <property type="component" value="Unassembled WGS sequence"/>
</dbReference>
<keyword evidence="4" id="KW-0472">Membrane</keyword>
<dbReference type="GO" id="GO:0016529">
    <property type="term" value="C:sarcoplasmic reticulum"/>
    <property type="evidence" value="ECO:0007669"/>
    <property type="project" value="TreeGrafter"/>
</dbReference>
<keyword evidence="7" id="KW-1185">Reference proteome</keyword>
<keyword evidence="3" id="KW-0677">Repeat</keyword>